<dbReference type="Gene3D" id="1.50.10.10">
    <property type="match status" value="1"/>
</dbReference>
<organism evidence="3 4">
    <name type="scientific">Ramlibacter agri</name>
    <dbReference type="NCBI Taxonomy" id="2728837"/>
    <lineage>
        <taxon>Bacteria</taxon>
        <taxon>Pseudomonadati</taxon>
        <taxon>Pseudomonadota</taxon>
        <taxon>Betaproteobacteria</taxon>
        <taxon>Burkholderiales</taxon>
        <taxon>Comamonadaceae</taxon>
        <taxon>Ramlibacter</taxon>
    </lineage>
</organism>
<gene>
    <name evidence="3" type="ORF">HHL11_09380</name>
</gene>
<accession>A0A848H420</accession>
<comment type="caution">
    <text evidence="3">The sequence shown here is derived from an EMBL/GenBank/DDBJ whole genome shotgun (WGS) entry which is preliminary data.</text>
</comment>
<sequence length="610" mass="66554">MHGLPARRAAAAIGDHAAIGNCRTLALVSRQGAMDWWCYPAFASPSVFAALLDDERGGCFALGPPGAPFGVQAYEPNSNILRTRFETPTGVLELIDFMCVPEAGGAPAPGQPQEVVRIAECTAGSVDLECLFAPRPDYARADPMLQAGPEGSWRFRIGPEQAVLRSSMPMQLDAAGPTLVGSVRMQAGDRHAFILHAPADDVHHAPAALVHDAEDRLAATQGLWQAWCARCRYEGPYADAVERSALALKLLNHRPTGAVVAAPTTSLPESETGGRNWDYRFCWLRDTSLVLDAFLDLGYTRESDAFLRWLLHATHSTRPGLQVVYDVSGDALLPEEVLTSLRGYRGIGPVRIGNAASEQVQHDIYGEVLMTAWHHVLGGGPLDEQEKALLAGFTDVVCEVWRKPDQGIWEVRLPPRHNTHSKLMCWAALDRALALHDRCGLPIDEKRVRAERDALRADIDAHAFDATLGSYVGFYGSQDADASLLLIPRIGYLEPNDPRMVGTVREVMRQLRVDDGLLYRYPPGGAYDGVPGPEHLFAICSFWCVECLALQGRVDEARDLFERLLKLRNHVGLYAEEFSASDGSPMGNFPQAFSHTGLITAALALKKAGA</sequence>
<dbReference type="GO" id="GO:0004553">
    <property type="term" value="F:hydrolase activity, hydrolyzing O-glycosyl compounds"/>
    <property type="evidence" value="ECO:0007669"/>
    <property type="project" value="UniProtKB-ARBA"/>
</dbReference>
<dbReference type="PANTHER" id="PTHR31616:SF0">
    <property type="entry name" value="GLUCAN 1,4-ALPHA-GLUCOSIDASE"/>
    <property type="match status" value="1"/>
</dbReference>
<keyword evidence="4" id="KW-1185">Reference proteome</keyword>
<dbReference type="InterPro" id="IPR012341">
    <property type="entry name" value="6hp_glycosidase-like_sf"/>
</dbReference>
<feature type="domain" description="Trehalase-like N-terminal" evidence="2">
    <location>
        <begin position="9"/>
        <end position="151"/>
    </location>
</feature>
<evidence type="ECO:0000259" key="1">
    <source>
        <dbReference type="Pfam" id="PF00723"/>
    </source>
</evidence>
<dbReference type="AlphaFoldDB" id="A0A848H420"/>
<proteinExistence type="predicted"/>
<dbReference type="Pfam" id="PF00723">
    <property type="entry name" value="Glyco_hydro_15"/>
    <property type="match status" value="1"/>
</dbReference>
<dbReference type="InterPro" id="IPR045582">
    <property type="entry name" value="Trehalase-like_N"/>
</dbReference>
<dbReference type="PANTHER" id="PTHR31616">
    <property type="entry name" value="TREHALASE"/>
    <property type="match status" value="1"/>
</dbReference>
<dbReference type="GO" id="GO:0005975">
    <property type="term" value="P:carbohydrate metabolic process"/>
    <property type="evidence" value="ECO:0007669"/>
    <property type="project" value="InterPro"/>
</dbReference>
<dbReference type="InterPro" id="IPR011613">
    <property type="entry name" value="GH15-like"/>
</dbReference>
<feature type="domain" description="GH15-like" evidence="1">
    <location>
        <begin position="235"/>
        <end position="602"/>
    </location>
</feature>
<protein>
    <submittedName>
        <fullName evidence="3">Glycoside hydrolase family 15 protein</fullName>
    </submittedName>
</protein>
<dbReference type="RefSeq" id="WP_169418134.1">
    <property type="nucleotide sequence ID" value="NZ_JABBFX010000001.1"/>
</dbReference>
<dbReference type="InterPro" id="IPR008928">
    <property type="entry name" value="6-hairpin_glycosidase_sf"/>
</dbReference>
<evidence type="ECO:0000313" key="3">
    <source>
        <dbReference type="EMBL" id="NML43960.1"/>
    </source>
</evidence>
<dbReference type="SUPFAM" id="SSF48208">
    <property type="entry name" value="Six-hairpin glycosidases"/>
    <property type="match status" value="1"/>
</dbReference>
<keyword evidence="3" id="KW-0378">Hydrolase</keyword>
<dbReference type="Pfam" id="PF19291">
    <property type="entry name" value="TREH_N"/>
    <property type="match status" value="1"/>
</dbReference>
<dbReference type="Proteomes" id="UP000541185">
    <property type="component" value="Unassembled WGS sequence"/>
</dbReference>
<reference evidence="3 4" key="1">
    <citation type="submission" date="2020-04" db="EMBL/GenBank/DDBJ databases">
        <title>Ramlibacter sp. G-1-2-2 isolated from soil.</title>
        <authorList>
            <person name="Dahal R.H."/>
        </authorList>
    </citation>
    <scope>NUCLEOTIDE SEQUENCE [LARGE SCALE GENOMIC DNA]</scope>
    <source>
        <strain evidence="3 4">G-1-2-2</strain>
    </source>
</reference>
<name>A0A848H420_9BURK</name>
<dbReference type="EMBL" id="JABBFX010000001">
    <property type="protein sequence ID" value="NML43960.1"/>
    <property type="molecule type" value="Genomic_DNA"/>
</dbReference>
<evidence type="ECO:0000259" key="2">
    <source>
        <dbReference type="Pfam" id="PF19291"/>
    </source>
</evidence>
<evidence type="ECO:0000313" key="4">
    <source>
        <dbReference type="Proteomes" id="UP000541185"/>
    </source>
</evidence>